<sequence length="92" mass="9701">MREITLQSLPVLADGGPHEGQLVLTDGHLVAVLTQVPAEETAGGERPAGGWHLEAGFGPCSDIMSITPPVFANLEEAVEWVRVRLEAGFAPS</sequence>
<organism evidence="1 2">
    <name type="scientific">Microvirga aerilata</name>
    <dbReference type="NCBI Taxonomy" id="670292"/>
    <lineage>
        <taxon>Bacteria</taxon>
        <taxon>Pseudomonadati</taxon>
        <taxon>Pseudomonadota</taxon>
        <taxon>Alphaproteobacteria</taxon>
        <taxon>Hyphomicrobiales</taxon>
        <taxon>Methylobacteriaceae</taxon>
        <taxon>Microvirga</taxon>
    </lineage>
</organism>
<reference evidence="1" key="1">
    <citation type="submission" date="2021-01" db="EMBL/GenBank/DDBJ databases">
        <title>Microvirga sp.</title>
        <authorList>
            <person name="Kim M.K."/>
        </authorList>
    </citation>
    <scope>NUCLEOTIDE SEQUENCE</scope>
    <source>
        <strain evidence="1">5420S-16</strain>
    </source>
</reference>
<gene>
    <name evidence="1" type="ORF">JKG68_22990</name>
</gene>
<dbReference type="RefSeq" id="WP_202063676.1">
    <property type="nucleotide sequence ID" value="NZ_JAEQMY010000052.1"/>
</dbReference>
<comment type="caution">
    <text evidence="1">The sequence shown here is derived from an EMBL/GenBank/DDBJ whole genome shotgun (WGS) entry which is preliminary data.</text>
</comment>
<proteinExistence type="predicted"/>
<evidence type="ECO:0000313" key="2">
    <source>
        <dbReference type="Proteomes" id="UP000605848"/>
    </source>
</evidence>
<evidence type="ECO:0000313" key="1">
    <source>
        <dbReference type="EMBL" id="MBL0406815.1"/>
    </source>
</evidence>
<dbReference type="Proteomes" id="UP000605848">
    <property type="component" value="Unassembled WGS sequence"/>
</dbReference>
<dbReference type="AlphaFoldDB" id="A0A937D3V0"/>
<accession>A0A937D3V0</accession>
<protein>
    <submittedName>
        <fullName evidence="1">Uncharacterized protein</fullName>
    </submittedName>
</protein>
<name>A0A937D3V0_9HYPH</name>
<keyword evidence="2" id="KW-1185">Reference proteome</keyword>
<dbReference type="EMBL" id="JAEQMY010000052">
    <property type="protein sequence ID" value="MBL0406815.1"/>
    <property type="molecule type" value="Genomic_DNA"/>
</dbReference>